<dbReference type="AlphaFoldDB" id="A0A9P5HHR1"/>
<reference evidence="2" key="1">
    <citation type="submission" date="2020-03" db="EMBL/GenBank/DDBJ databases">
        <title>Draft Genome Sequence of Cylindrodendrum hubeiense.</title>
        <authorList>
            <person name="Buettner E."/>
            <person name="Kellner H."/>
        </authorList>
    </citation>
    <scope>NUCLEOTIDE SEQUENCE</scope>
    <source>
        <strain evidence="2">IHI 201604</strain>
    </source>
</reference>
<accession>A0A9P5HHR1</accession>
<dbReference type="EMBL" id="JAANBB010000023">
    <property type="protein sequence ID" value="KAF7555182.1"/>
    <property type="molecule type" value="Genomic_DNA"/>
</dbReference>
<evidence type="ECO:0000256" key="1">
    <source>
        <dbReference type="SAM" id="MobiDB-lite"/>
    </source>
</evidence>
<sequence>MENQSAGPSQPKAPESPFDMHPPNRPGIRFALADKEIDPADVNQRRSHLNAFYRHMWQLSGNQVAIKRKKITRMVCDMSIRNQEASMGTGFLELRVDRLLWWYLFHSSQRKNKPVPAFPWPELELQPNDPADPPSEVYRRLLEKDGEEENAATPNLAAAPNPAAVEAAASATNFVPDMIMRQRAWDEIHGEAPFALPLSGPFELFLPTWFDFKGQVWGAEGAELNHINSELIDEKLAVGWAFAHREPGSNAPIVVESLIVGFARGVTIQAAYRRSTLASLSTLWKAVCDWGATLFEGHSRTLARHIDLTLRVQIGIDRLHLPWGGGPLVAAYTKAQQDVDFIKKKTLEHQTALQTLRGEVVALSQGGFTAGKVSFWALQGFDLTAALGRIDVAEQILEASCNETLLLVKILEKTEQARQLVLTMGKI</sequence>
<evidence type="ECO:0000313" key="3">
    <source>
        <dbReference type="Proteomes" id="UP000722485"/>
    </source>
</evidence>
<name>A0A9P5HHR1_9HYPO</name>
<keyword evidence="3" id="KW-1185">Reference proteome</keyword>
<evidence type="ECO:0000313" key="2">
    <source>
        <dbReference type="EMBL" id="KAF7555182.1"/>
    </source>
</evidence>
<organism evidence="2 3">
    <name type="scientific">Cylindrodendrum hubeiense</name>
    <dbReference type="NCBI Taxonomy" id="595255"/>
    <lineage>
        <taxon>Eukaryota</taxon>
        <taxon>Fungi</taxon>
        <taxon>Dikarya</taxon>
        <taxon>Ascomycota</taxon>
        <taxon>Pezizomycotina</taxon>
        <taxon>Sordariomycetes</taxon>
        <taxon>Hypocreomycetidae</taxon>
        <taxon>Hypocreales</taxon>
        <taxon>Nectriaceae</taxon>
        <taxon>Cylindrodendrum</taxon>
    </lineage>
</organism>
<feature type="region of interest" description="Disordered" evidence="1">
    <location>
        <begin position="1"/>
        <end position="25"/>
    </location>
</feature>
<comment type="caution">
    <text evidence="2">The sequence shown here is derived from an EMBL/GenBank/DDBJ whole genome shotgun (WGS) entry which is preliminary data.</text>
</comment>
<protein>
    <submittedName>
        <fullName evidence="2">Uncharacterized protein</fullName>
    </submittedName>
</protein>
<dbReference type="OrthoDB" id="5093989at2759"/>
<gene>
    <name evidence="2" type="ORF">G7Z17_g2370</name>
</gene>
<dbReference type="SUPFAM" id="SSF47233">
    <property type="entry name" value="Bacterial GAP domain"/>
    <property type="match status" value="1"/>
</dbReference>
<proteinExistence type="predicted"/>
<dbReference type="InterPro" id="IPR037168">
    <property type="entry name" value="YopE_GAP_dom_sf"/>
</dbReference>
<dbReference type="Proteomes" id="UP000722485">
    <property type="component" value="Unassembled WGS sequence"/>
</dbReference>